<evidence type="ECO:0000256" key="6">
    <source>
        <dbReference type="ARBA" id="ARBA00022989"/>
    </source>
</evidence>
<keyword evidence="7 8" id="KW-0472">Membrane</keyword>
<dbReference type="GO" id="GO:0005886">
    <property type="term" value="C:plasma membrane"/>
    <property type="evidence" value="ECO:0007669"/>
    <property type="project" value="UniProtKB-SubCell"/>
</dbReference>
<keyword evidence="3" id="KW-0813">Transport</keyword>
<dbReference type="Gene3D" id="1.10.3470.10">
    <property type="entry name" value="ABC transporter involved in vitamin B12 uptake, BtuC"/>
    <property type="match status" value="1"/>
</dbReference>
<protein>
    <submittedName>
        <fullName evidence="9">Iron-uptake system permease protein FeuB</fullName>
    </submittedName>
</protein>
<accession>A0A2S3U4Q7</accession>
<sequence length="111" mass="11780">MGLSLRFGADQMRTATVWHALTTTHTGNLDQQIIRHIRVSRVLGAALIGAALAGSGALMQAVTRNPLADSGLLGINAGAGLMLTLCLAFFPSYQLYKRLVGPLLVRQPVPD</sequence>
<dbReference type="GO" id="GO:0022857">
    <property type="term" value="F:transmembrane transporter activity"/>
    <property type="evidence" value="ECO:0007669"/>
    <property type="project" value="InterPro"/>
</dbReference>
<name>A0A2S3U4Q7_LACPN</name>
<keyword evidence="4" id="KW-1003">Cell membrane</keyword>
<dbReference type="AlphaFoldDB" id="A0A2S3U4Q7"/>
<gene>
    <name evidence="9" type="ORF">S101258_02186</name>
</gene>
<proteinExistence type="inferred from homology"/>
<evidence type="ECO:0000256" key="1">
    <source>
        <dbReference type="ARBA" id="ARBA00004651"/>
    </source>
</evidence>
<evidence type="ECO:0000313" key="10">
    <source>
        <dbReference type="Proteomes" id="UP000236990"/>
    </source>
</evidence>
<dbReference type="SUPFAM" id="SSF81345">
    <property type="entry name" value="ABC transporter involved in vitamin B12 uptake, BtuC"/>
    <property type="match status" value="1"/>
</dbReference>
<reference evidence="9 10" key="1">
    <citation type="submission" date="2017-06" db="EMBL/GenBank/DDBJ databases">
        <title>Genome sequence of Lactobacillus plantarum subsp. plantarum strain SRCM101258.</title>
        <authorList>
            <person name="Cho S.H."/>
        </authorList>
    </citation>
    <scope>NUCLEOTIDE SEQUENCE [LARGE SCALE GENOMIC DNA]</scope>
    <source>
        <strain evidence="9 10">SRCM101258</strain>
    </source>
</reference>
<feature type="transmembrane region" description="Helical" evidence="8">
    <location>
        <begin position="42"/>
        <end position="62"/>
    </location>
</feature>
<organism evidence="9 10">
    <name type="scientific">Lactiplantibacillus plantarum subsp. plantarum</name>
    <dbReference type="NCBI Taxonomy" id="337330"/>
    <lineage>
        <taxon>Bacteria</taxon>
        <taxon>Bacillati</taxon>
        <taxon>Bacillota</taxon>
        <taxon>Bacilli</taxon>
        <taxon>Lactobacillales</taxon>
        <taxon>Lactobacillaceae</taxon>
        <taxon>Lactiplantibacillus</taxon>
    </lineage>
</organism>
<evidence type="ECO:0000256" key="2">
    <source>
        <dbReference type="ARBA" id="ARBA00007935"/>
    </source>
</evidence>
<comment type="caution">
    <text evidence="9">The sequence shown here is derived from an EMBL/GenBank/DDBJ whole genome shotgun (WGS) entry which is preliminary data.</text>
</comment>
<evidence type="ECO:0000256" key="7">
    <source>
        <dbReference type="ARBA" id="ARBA00023136"/>
    </source>
</evidence>
<keyword evidence="6 8" id="KW-1133">Transmembrane helix</keyword>
<dbReference type="InterPro" id="IPR037294">
    <property type="entry name" value="ABC_BtuC-like"/>
</dbReference>
<comment type="subcellular location">
    <subcellularLocation>
        <location evidence="1">Cell membrane</location>
        <topology evidence="1">Multi-pass membrane protein</topology>
    </subcellularLocation>
</comment>
<dbReference type="PANTHER" id="PTHR30472:SF1">
    <property type="entry name" value="FE(3+) DICITRATE TRANSPORT SYSTEM PERMEASE PROTEIN FECC-RELATED"/>
    <property type="match status" value="1"/>
</dbReference>
<feature type="transmembrane region" description="Helical" evidence="8">
    <location>
        <begin position="74"/>
        <end position="96"/>
    </location>
</feature>
<evidence type="ECO:0000256" key="5">
    <source>
        <dbReference type="ARBA" id="ARBA00022692"/>
    </source>
</evidence>
<keyword evidence="5 8" id="KW-0812">Transmembrane</keyword>
<evidence type="ECO:0000256" key="4">
    <source>
        <dbReference type="ARBA" id="ARBA00022475"/>
    </source>
</evidence>
<dbReference type="EMBL" id="NKCZ01000113">
    <property type="protein sequence ID" value="POD82965.1"/>
    <property type="molecule type" value="Genomic_DNA"/>
</dbReference>
<dbReference type="Pfam" id="PF01032">
    <property type="entry name" value="FecCD"/>
    <property type="match status" value="1"/>
</dbReference>
<dbReference type="Proteomes" id="UP000236990">
    <property type="component" value="Unassembled WGS sequence"/>
</dbReference>
<dbReference type="GO" id="GO:0033214">
    <property type="term" value="P:siderophore-iron import into cell"/>
    <property type="evidence" value="ECO:0007669"/>
    <property type="project" value="TreeGrafter"/>
</dbReference>
<evidence type="ECO:0000256" key="3">
    <source>
        <dbReference type="ARBA" id="ARBA00022448"/>
    </source>
</evidence>
<evidence type="ECO:0000313" key="9">
    <source>
        <dbReference type="EMBL" id="POD82965.1"/>
    </source>
</evidence>
<dbReference type="PANTHER" id="PTHR30472">
    <property type="entry name" value="FERRIC ENTEROBACTIN TRANSPORT SYSTEM PERMEASE PROTEIN"/>
    <property type="match status" value="1"/>
</dbReference>
<evidence type="ECO:0000256" key="8">
    <source>
        <dbReference type="SAM" id="Phobius"/>
    </source>
</evidence>
<dbReference type="InterPro" id="IPR000522">
    <property type="entry name" value="ABC_transptr_permease_BtuC"/>
</dbReference>
<comment type="similarity">
    <text evidence="2">Belongs to the binding-protein-dependent transport system permease family. FecCD subfamily.</text>
</comment>